<dbReference type="AlphaFoldDB" id="A0A6A6F0D1"/>
<sequence>MKAVQVLFAALMGVFVMAAPVAEAEAAVNPPSDYGYRDTVPHYYKQDAPEVKKEYSDY</sequence>
<protein>
    <submittedName>
        <fullName evidence="2">Uncharacterized protein</fullName>
    </submittedName>
</protein>
<evidence type="ECO:0000256" key="1">
    <source>
        <dbReference type="SAM" id="SignalP"/>
    </source>
</evidence>
<dbReference type="Proteomes" id="UP000799539">
    <property type="component" value="Unassembled WGS sequence"/>
</dbReference>
<organism evidence="2 3">
    <name type="scientific">Cercospora zeae-maydis SCOH1-5</name>
    <dbReference type="NCBI Taxonomy" id="717836"/>
    <lineage>
        <taxon>Eukaryota</taxon>
        <taxon>Fungi</taxon>
        <taxon>Dikarya</taxon>
        <taxon>Ascomycota</taxon>
        <taxon>Pezizomycotina</taxon>
        <taxon>Dothideomycetes</taxon>
        <taxon>Dothideomycetidae</taxon>
        <taxon>Mycosphaerellales</taxon>
        <taxon>Mycosphaerellaceae</taxon>
        <taxon>Cercospora</taxon>
    </lineage>
</organism>
<evidence type="ECO:0000313" key="3">
    <source>
        <dbReference type="Proteomes" id="UP000799539"/>
    </source>
</evidence>
<keyword evidence="1" id="KW-0732">Signal</keyword>
<dbReference type="EMBL" id="ML992711">
    <property type="protein sequence ID" value="KAF2206794.1"/>
    <property type="molecule type" value="Genomic_DNA"/>
</dbReference>
<gene>
    <name evidence="2" type="ORF">CERZMDRAFT_102966</name>
</gene>
<proteinExistence type="predicted"/>
<feature type="signal peptide" evidence="1">
    <location>
        <begin position="1"/>
        <end position="18"/>
    </location>
</feature>
<accession>A0A6A6F0D1</accession>
<feature type="chain" id="PRO_5025467283" evidence="1">
    <location>
        <begin position="19"/>
        <end position="58"/>
    </location>
</feature>
<reference evidence="2" key="1">
    <citation type="journal article" date="2020" name="Stud. Mycol.">
        <title>101 Dothideomycetes genomes: a test case for predicting lifestyles and emergence of pathogens.</title>
        <authorList>
            <person name="Haridas S."/>
            <person name="Albert R."/>
            <person name="Binder M."/>
            <person name="Bloem J."/>
            <person name="Labutti K."/>
            <person name="Salamov A."/>
            <person name="Andreopoulos B."/>
            <person name="Baker S."/>
            <person name="Barry K."/>
            <person name="Bills G."/>
            <person name="Bluhm B."/>
            <person name="Cannon C."/>
            <person name="Castanera R."/>
            <person name="Culley D."/>
            <person name="Daum C."/>
            <person name="Ezra D."/>
            <person name="Gonzalez J."/>
            <person name="Henrissat B."/>
            <person name="Kuo A."/>
            <person name="Liang C."/>
            <person name="Lipzen A."/>
            <person name="Lutzoni F."/>
            <person name="Magnuson J."/>
            <person name="Mondo S."/>
            <person name="Nolan M."/>
            <person name="Ohm R."/>
            <person name="Pangilinan J."/>
            <person name="Park H.-J."/>
            <person name="Ramirez L."/>
            <person name="Alfaro M."/>
            <person name="Sun H."/>
            <person name="Tritt A."/>
            <person name="Yoshinaga Y."/>
            <person name="Zwiers L.-H."/>
            <person name="Turgeon B."/>
            <person name="Goodwin S."/>
            <person name="Spatafora J."/>
            <person name="Crous P."/>
            <person name="Grigoriev I."/>
        </authorList>
    </citation>
    <scope>NUCLEOTIDE SEQUENCE</scope>
    <source>
        <strain evidence="2">SCOH1-5</strain>
    </source>
</reference>
<name>A0A6A6F0D1_9PEZI</name>
<evidence type="ECO:0000313" key="2">
    <source>
        <dbReference type="EMBL" id="KAF2206794.1"/>
    </source>
</evidence>
<keyword evidence="3" id="KW-1185">Reference proteome</keyword>